<dbReference type="Proteomes" id="UP000004198">
    <property type="component" value="Unassembled WGS sequence"/>
</dbReference>
<evidence type="ECO:0000256" key="1">
    <source>
        <dbReference type="ARBA" id="ARBA00005750"/>
    </source>
</evidence>
<reference evidence="6 7" key="1">
    <citation type="submission" date="2009-06" db="EMBL/GenBank/DDBJ databases">
        <title>The draft genome of Clostridium carboxidivorans P7.</title>
        <authorList>
            <consortium name="US DOE Joint Genome Institute (JGI-PGF)"/>
            <person name="Lucas S."/>
            <person name="Copeland A."/>
            <person name="Lapidus A."/>
            <person name="Glavina del Rio T."/>
            <person name="Tice H."/>
            <person name="Bruce D."/>
            <person name="Goodwin L."/>
            <person name="Pitluck S."/>
            <person name="Larimer F."/>
            <person name="Land M.L."/>
            <person name="Hauser L."/>
            <person name="Hemme C.L."/>
        </authorList>
    </citation>
    <scope>NUCLEOTIDE SEQUENCE [LARGE SCALE GENOMIC DNA]</scope>
    <source>
        <strain evidence="6 7">P7</strain>
    </source>
</reference>
<dbReference type="Gene3D" id="3.20.20.140">
    <property type="entry name" value="Metal-dependent hydrolases"/>
    <property type="match status" value="1"/>
</dbReference>
<evidence type="ECO:0000256" key="5">
    <source>
        <dbReference type="ARBA" id="ARBA00051722"/>
    </source>
</evidence>
<proteinExistence type="inferred from homology"/>
<dbReference type="PATRIC" id="fig|536227.13.peg.2989"/>
<dbReference type="Pfam" id="PF19567">
    <property type="entry name" value="CpsB_CapC"/>
    <property type="match status" value="1"/>
</dbReference>
<keyword evidence="7" id="KW-1185">Reference proteome</keyword>
<dbReference type="OrthoDB" id="9788539at2"/>
<comment type="similarity">
    <text evidence="1">Belongs to the metallo-dependent hydrolases superfamily. CpsB/CapC family.</text>
</comment>
<dbReference type="KEGG" id="cck:Ccar_14260"/>
<dbReference type="PANTHER" id="PTHR39181:SF1">
    <property type="entry name" value="TYROSINE-PROTEIN PHOSPHATASE YWQE"/>
    <property type="match status" value="1"/>
</dbReference>
<dbReference type="EC" id="3.1.3.48" evidence="2"/>
<evidence type="ECO:0000256" key="3">
    <source>
        <dbReference type="ARBA" id="ARBA00022801"/>
    </source>
</evidence>
<accession>C6PXX5</accession>
<dbReference type="InterPro" id="IPR016667">
    <property type="entry name" value="Caps_polysacc_synth_CpsB/CapC"/>
</dbReference>
<comment type="caution">
    <text evidence="6">The sequence shown here is derived from an EMBL/GenBank/DDBJ whole genome shotgun (WGS) entry which is preliminary data.</text>
</comment>
<dbReference type="AlphaFoldDB" id="C6PXX5"/>
<name>C6PXX5_9CLOT</name>
<dbReference type="STRING" id="536227.Ccar_14260"/>
<dbReference type="EMBL" id="ACVI01000071">
    <property type="protein sequence ID" value="EET85913.1"/>
    <property type="molecule type" value="Genomic_DNA"/>
</dbReference>
<dbReference type="PANTHER" id="PTHR39181">
    <property type="entry name" value="TYROSINE-PROTEIN PHOSPHATASE YWQE"/>
    <property type="match status" value="1"/>
</dbReference>
<keyword evidence="4" id="KW-0904">Protein phosphatase</keyword>
<gene>
    <name evidence="6" type="ORF">CcarbDRAFT_3642</name>
</gene>
<evidence type="ECO:0000313" key="7">
    <source>
        <dbReference type="Proteomes" id="UP000004198"/>
    </source>
</evidence>
<dbReference type="GO" id="GO:0004725">
    <property type="term" value="F:protein tyrosine phosphatase activity"/>
    <property type="evidence" value="ECO:0007669"/>
    <property type="project" value="UniProtKB-EC"/>
</dbReference>
<evidence type="ECO:0000256" key="2">
    <source>
        <dbReference type="ARBA" id="ARBA00013064"/>
    </source>
</evidence>
<sequence>MIDIHTHILPQIDDGAKSLKDTVEMLKEVEQNGIKKVVTTPHYI</sequence>
<organism evidence="6 7">
    <name type="scientific">Clostridium carboxidivorans P7</name>
    <dbReference type="NCBI Taxonomy" id="536227"/>
    <lineage>
        <taxon>Bacteria</taxon>
        <taxon>Bacillati</taxon>
        <taxon>Bacillota</taxon>
        <taxon>Clostridia</taxon>
        <taxon>Eubacteriales</taxon>
        <taxon>Clostridiaceae</taxon>
        <taxon>Clostridium</taxon>
    </lineage>
</organism>
<protein>
    <recommendedName>
        <fullName evidence="2">protein-tyrosine-phosphatase</fullName>
        <ecNumber evidence="2">3.1.3.48</ecNumber>
    </recommendedName>
</protein>
<dbReference type="eggNOG" id="COG4464">
    <property type="taxonomic scope" value="Bacteria"/>
</dbReference>
<dbReference type="GO" id="GO:0030145">
    <property type="term" value="F:manganese ion binding"/>
    <property type="evidence" value="ECO:0007669"/>
    <property type="project" value="InterPro"/>
</dbReference>
<keyword evidence="3" id="KW-0378">Hydrolase</keyword>
<evidence type="ECO:0000256" key="4">
    <source>
        <dbReference type="ARBA" id="ARBA00022912"/>
    </source>
</evidence>
<comment type="catalytic activity">
    <reaction evidence="5">
        <text>O-phospho-L-tyrosyl-[protein] + H2O = L-tyrosyl-[protein] + phosphate</text>
        <dbReference type="Rhea" id="RHEA:10684"/>
        <dbReference type="Rhea" id="RHEA-COMP:10136"/>
        <dbReference type="Rhea" id="RHEA-COMP:20101"/>
        <dbReference type="ChEBI" id="CHEBI:15377"/>
        <dbReference type="ChEBI" id="CHEBI:43474"/>
        <dbReference type="ChEBI" id="CHEBI:46858"/>
        <dbReference type="ChEBI" id="CHEBI:61978"/>
        <dbReference type="EC" id="3.1.3.48"/>
    </reaction>
</comment>
<evidence type="ECO:0000313" key="6">
    <source>
        <dbReference type="EMBL" id="EET85913.1"/>
    </source>
</evidence>